<gene>
    <name evidence="5" type="ORF">Ctma_0254</name>
</gene>
<evidence type="ECO:0000256" key="2">
    <source>
        <dbReference type="ARBA" id="ARBA00023136"/>
    </source>
</evidence>
<comment type="subcellular location">
    <subcellularLocation>
        <location evidence="1">Membrane</location>
    </subcellularLocation>
</comment>
<dbReference type="AlphaFoldDB" id="A0AAU6PFL4"/>
<feature type="domain" description="Glycine zipper 2TM" evidence="4">
    <location>
        <begin position="67"/>
        <end position="102"/>
    </location>
</feature>
<feature type="signal peptide" evidence="3">
    <location>
        <begin position="1"/>
        <end position="21"/>
    </location>
</feature>
<dbReference type="InterPro" id="IPR051407">
    <property type="entry name" value="Bact_OM_lipoprot/Surf_antigen"/>
</dbReference>
<dbReference type="InterPro" id="IPR008816">
    <property type="entry name" value="Gly_zipper_2TM_dom"/>
</dbReference>
<reference evidence="5" key="1">
    <citation type="submission" date="2023-10" db="EMBL/GenBank/DDBJ databases">
        <title>The first scallop-associated chemosynthetic bacterial symbiont.</title>
        <authorList>
            <person name="Lin Y.-T."/>
            <person name="Sun J."/>
            <person name="Ip J.C.-H."/>
            <person name="He X."/>
            <person name="Gao Z.-M."/>
            <person name="Perez M."/>
            <person name="Xu T."/>
            <person name="Qian P.-Y."/>
            <person name="Qiu J.-W."/>
        </authorList>
    </citation>
    <scope>NUCLEOTIDE SEQUENCE</scope>
    <source>
        <strain evidence="5">Gill1</strain>
    </source>
</reference>
<dbReference type="Pfam" id="PF05433">
    <property type="entry name" value="Rick_17kDa_Anti"/>
    <property type="match status" value="1"/>
</dbReference>
<accession>A0AAU6PFL4</accession>
<organism evidence="5">
    <name type="scientific">Catillopecten margaritatus gill symbiont</name>
    <dbReference type="NCBI Taxonomy" id="3083288"/>
    <lineage>
        <taxon>Bacteria</taxon>
        <taxon>Pseudomonadati</taxon>
        <taxon>Pseudomonadota</taxon>
        <taxon>Gammaproteobacteria</taxon>
        <taxon>sulfur-oxidizing symbionts</taxon>
    </lineage>
</organism>
<dbReference type="PANTHER" id="PTHR35603">
    <property type="match status" value="1"/>
</dbReference>
<name>A0AAU6PFL4_9GAMM</name>
<sequence length="168" mass="18276">MNKIKLATIASVMMCATTVTANNYDYATVTSVKANYSNYTTRTPYQDCYTKQVRQNIQGDGSITNELIGGLLGGAIGNQFGKGDGRDAMTGVGAILGASIAHDGENQGYRTVNQDVCETRYRNVSESQLDDYLVGFDYEGRSYSARTKRGGIREGDSIKVRINIAPIF</sequence>
<evidence type="ECO:0000313" key="5">
    <source>
        <dbReference type="EMBL" id="WXT99554.1"/>
    </source>
</evidence>
<dbReference type="EMBL" id="CP138327">
    <property type="protein sequence ID" value="WXT99554.1"/>
    <property type="molecule type" value="Genomic_DNA"/>
</dbReference>
<evidence type="ECO:0000256" key="1">
    <source>
        <dbReference type="ARBA" id="ARBA00004370"/>
    </source>
</evidence>
<keyword evidence="2" id="KW-0472">Membrane</keyword>
<evidence type="ECO:0000256" key="3">
    <source>
        <dbReference type="SAM" id="SignalP"/>
    </source>
</evidence>
<dbReference type="PANTHER" id="PTHR35603:SF2">
    <property type="entry name" value="OUTER MEMBRANE LIPOPROTEIN"/>
    <property type="match status" value="1"/>
</dbReference>
<feature type="chain" id="PRO_5043772527" description="Glycine zipper 2TM domain-containing protein" evidence="3">
    <location>
        <begin position="22"/>
        <end position="168"/>
    </location>
</feature>
<evidence type="ECO:0000259" key="4">
    <source>
        <dbReference type="Pfam" id="PF05433"/>
    </source>
</evidence>
<keyword evidence="3" id="KW-0732">Signal</keyword>
<protein>
    <recommendedName>
        <fullName evidence="4">Glycine zipper 2TM domain-containing protein</fullName>
    </recommendedName>
</protein>
<proteinExistence type="predicted"/>
<dbReference type="GO" id="GO:0019867">
    <property type="term" value="C:outer membrane"/>
    <property type="evidence" value="ECO:0007669"/>
    <property type="project" value="InterPro"/>
</dbReference>